<proteinExistence type="predicted"/>
<sequence length="271" mass="30814">MWKLLKSGLMNAWNQPFAVCALFTYNLLWGLILYTAVRSIVVPLLHRYPSPELSREAVQLFWLEGQFQITKTDLIVPYLWWALALLLIRMVLSPLLSAGIYYSLEHTELNAGYRFVRGIRKLGLPFLGLYLLQIVLTVAPLYLLGTKVIEGYHSHASLTAIGWHLLPWLGIYVAYLILIQTLFMYMQFGLASGKSVLISCRLLVRNVLTILLLAIVTMSITFTLSALVITSALVWAGFAALVLVQAYRLLHMFCKMWTITSQHALWNANHE</sequence>
<dbReference type="RefSeq" id="WP_076237191.1">
    <property type="nucleotide sequence ID" value="NZ_JAOQIO010000113.1"/>
</dbReference>
<comment type="caution">
    <text evidence="2">The sequence shown here is derived from an EMBL/GenBank/DDBJ whole genome shotgun (WGS) entry which is preliminary data.</text>
</comment>
<accession>A0ABT2USY2</accession>
<evidence type="ECO:0000256" key="1">
    <source>
        <dbReference type="SAM" id="Phobius"/>
    </source>
</evidence>
<feature type="transmembrane region" description="Helical" evidence="1">
    <location>
        <begin position="207"/>
        <end position="226"/>
    </location>
</feature>
<keyword evidence="3" id="KW-1185">Reference proteome</keyword>
<evidence type="ECO:0000313" key="3">
    <source>
        <dbReference type="Proteomes" id="UP001652445"/>
    </source>
</evidence>
<feature type="transmembrane region" description="Helical" evidence="1">
    <location>
        <begin position="12"/>
        <end position="37"/>
    </location>
</feature>
<keyword evidence="1" id="KW-1133">Transmembrane helix</keyword>
<feature type="transmembrane region" description="Helical" evidence="1">
    <location>
        <begin position="78"/>
        <end position="102"/>
    </location>
</feature>
<name>A0ABT2USY2_9BACL</name>
<keyword evidence="1" id="KW-0812">Transmembrane</keyword>
<feature type="transmembrane region" description="Helical" evidence="1">
    <location>
        <begin position="122"/>
        <end position="145"/>
    </location>
</feature>
<evidence type="ECO:0000313" key="2">
    <source>
        <dbReference type="EMBL" id="MCU6797181.1"/>
    </source>
</evidence>
<dbReference type="EMBL" id="JAOQIO010000113">
    <property type="protein sequence ID" value="MCU6797181.1"/>
    <property type="molecule type" value="Genomic_DNA"/>
</dbReference>
<feature type="transmembrane region" description="Helical" evidence="1">
    <location>
        <begin position="165"/>
        <end position="186"/>
    </location>
</feature>
<gene>
    <name evidence="2" type="ORF">OB236_34135</name>
</gene>
<dbReference type="Proteomes" id="UP001652445">
    <property type="component" value="Unassembled WGS sequence"/>
</dbReference>
<feature type="transmembrane region" description="Helical" evidence="1">
    <location>
        <begin position="232"/>
        <end position="250"/>
    </location>
</feature>
<organism evidence="2 3">
    <name type="scientific">Paenibacillus baimaensis</name>
    <dbReference type="NCBI Taxonomy" id="2982185"/>
    <lineage>
        <taxon>Bacteria</taxon>
        <taxon>Bacillati</taxon>
        <taxon>Bacillota</taxon>
        <taxon>Bacilli</taxon>
        <taxon>Bacillales</taxon>
        <taxon>Paenibacillaceae</taxon>
        <taxon>Paenibacillus</taxon>
    </lineage>
</organism>
<keyword evidence="1" id="KW-0472">Membrane</keyword>
<protein>
    <recommendedName>
        <fullName evidence="4">DUF4013 domain-containing protein</fullName>
    </recommendedName>
</protein>
<reference evidence="2 3" key="1">
    <citation type="submission" date="2022-09" db="EMBL/GenBank/DDBJ databases">
        <authorList>
            <person name="Han X.L."/>
            <person name="Wang Q."/>
            <person name="Lu T."/>
        </authorList>
    </citation>
    <scope>NUCLEOTIDE SEQUENCE [LARGE SCALE GENOMIC DNA]</scope>
    <source>
        <strain evidence="2 3">WQ 127069</strain>
    </source>
</reference>
<evidence type="ECO:0008006" key="4">
    <source>
        <dbReference type="Google" id="ProtNLM"/>
    </source>
</evidence>